<dbReference type="dictyBase" id="DDB_G0291169"/>
<dbReference type="PhylomeDB" id="Q54F14"/>
<dbReference type="FunCoup" id="Q54F14">
    <property type="interactions" value="877"/>
</dbReference>
<dbReference type="OMA" id="EREYFTF"/>
<protein>
    <recommendedName>
        <fullName evidence="2">DUF6748 domain-containing protein</fullName>
    </recommendedName>
</protein>
<name>Q54F14_DICDI</name>
<proteinExistence type="predicted"/>
<keyword evidence="4" id="KW-1185">Reference proteome</keyword>
<keyword evidence="1" id="KW-0732">Signal</keyword>
<dbReference type="AlphaFoldDB" id="Q54F14"/>
<sequence>MKLLFCLILFQLIVLIKSEREYFTFREDVRRCERPRCGGYFLKKLNSRADHEIYVSSFIMVNANLNPMEIEDHDQNIISGYVMPSDEDDGYNTFFLKGIHERMVIPDVINSYKKVLSNKKFKNSDSFYFLSSSQIECIQSDGCPIYKSIKINFNESTNFESYTEPYTSNVPLLDLNWFNSRLIKKDIHSPYIGSIVSGTINDNQLSITEIFINTEDPVFPCKRNTFTCTTPQVPTFSRSVDRCPIFEKCVTRSVCHLGIPTCPKGYKSYSYPSLPKGCLKYYCDPEALPNPHKVSGP</sequence>
<dbReference type="Proteomes" id="UP000002195">
    <property type="component" value="Unassembled WGS sequence"/>
</dbReference>
<dbReference type="KEGG" id="ddi:DDB_G0291169"/>
<evidence type="ECO:0000256" key="1">
    <source>
        <dbReference type="SAM" id="SignalP"/>
    </source>
</evidence>
<evidence type="ECO:0000313" key="4">
    <source>
        <dbReference type="Proteomes" id="UP000002195"/>
    </source>
</evidence>
<feature type="domain" description="DUF6748" evidence="2">
    <location>
        <begin position="21"/>
        <end position="159"/>
    </location>
</feature>
<dbReference type="GeneID" id="8628024"/>
<dbReference type="PANTHER" id="PTHR34411">
    <property type="entry name" value="DUF6748 DOMAIN-CONTAINING PROTEIN-RELATED"/>
    <property type="match status" value="1"/>
</dbReference>
<dbReference type="RefSeq" id="XP_635376.1">
    <property type="nucleotide sequence ID" value="XM_630284.1"/>
</dbReference>
<dbReference type="Pfam" id="PF20533">
    <property type="entry name" value="DUF6748"/>
    <property type="match status" value="1"/>
</dbReference>
<gene>
    <name evidence="3" type="ORF">DDB_G0291169</name>
</gene>
<feature type="chain" id="PRO_5004249444" description="DUF6748 domain-containing protein" evidence="1">
    <location>
        <begin position="19"/>
        <end position="297"/>
    </location>
</feature>
<feature type="signal peptide" evidence="1">
    <location>
        <begin position="1"/>
        <end position="18"/>
    </location>
</feature>
<reference evidence="3 4" key="1">
    <citation type="journal article" date="2005" name="Nature">
        <title>The genome of the social amoeba Dictyostelium discoideum.</title>
        <authorList>
            <consortium name="The Dictyostelium discoideum Sequencing Consortium"/>
            <person name="Eichinger L."/>
            <person name="Pachebat J.A."/>
            <person name="Glockner G."/>
            <person name="Rajandream M.A."/>
            <person name="Sucgang R."/>
            <person name="Berriman M."/>
            <person name="Song J."/>
            <person name="Olsen R."/>
            <person name="Szafranski K."/>
            <person name="Xu Q."/>
            <person name="Tunggal B."/>
            <person name="Kummerfeld S."/>
            <person name="Madera M."/>
            <person name="Konfortov B.A."/>
            <person name="Rivero F."/>
            <person name="Bankier A.T."/>
            <person name="Lehmann R."/>
            <person name="Hamlin N."/>
            <person name="Davies R."/>
            <person name="Gaudet P."/>
            <person name="Fey P."/>
            <person name="Pilcher K."/>
            <person name="Chen G."/>
            <person name="Saunders D."/>
            <person name="Sodergren E."/>
            <person name="Davis P."/>
            <person name="Kerhornou A."/>
            <person name="Nie X."/>
            <person name="Hall N."/>
            <person name="Anjard C."/>
            <person name="Hemphill L."/>
            <person name="Bason N."/>
            <person name="Farbrother P."/>
            <person name="Desany B."/>
            <person name="Just E."/>
            <person name="Morio T."/>
            <person name="Rost R."/>
            <person name="Churcher C."/>
            <person name="Cooper J."/>
            <person name="Haydock S."/>
            <person name="van Driessche N."/>
            <person name="Cronin A."/>
            <person name="Goodhead I."/>
            <person name="Muzny D."/>
            <person name="Mourier T."/>
            <person name="Pain A."/>
            <person name="Lu M."/>
            <person name="Harper D."/>
            <person name="Lindsay R."/>
            <person name="Hauser H."/>
            <person name="James K."/>
            <person name="Quiles M."/>
            <person name="Madan Babu M."/>
            <person name="Saito T."/>
            <person name="Buchrieser C."/>
            <person name="Wardroper A."/>
            <person name="Felder M."/>
            <person name="Thangavelu M."/>
            <person name="Johnson D."/>
            <person name="Knights A."/>
            <person name="Loulseged H."/>
            <person name="Mungall K."/>
            <person name="Oliver K."/>
            <person name="Price C."/>
            <person name="Quail M.A."/>
            <person name="Urushihara H."/>
            <person name="Hernandez J."/>
            <person name="Rabbinowitsch E."/>
            <person name="Steffen D."/>
            <person name="Sanders M."/>
            <person name="Ma J."/>
            <person name="Kohara Y."/>
            <person name="Sharp S."/>
            <person name="Simmonds M."/>
            <person name="Spiegler S."/>
            <person name="Tivey A."/>
            <person name="Sugano S."/>
            <person name="White B."/>
            <person name="Walker D."/>
            <person name="Woodward J."/>
            <person name="Winckler T."/>
            <person name="Tanaka Y."/>
            <person name="Shaulsky G."/>
            <person name="Schleicher M."/>
            <person name="Weinstock G."/>
            <person name="Rosenthal A."/>
            <person name="Cox E.C."/>
            <person name="Chisholm R.L."/>
            <person name="Gibbs R."/>
            <person name="Loomis W.F."/>
            <person name="Platzer M."/>
            <person name="Kay R.R."/>
            <person name="Williams J."/>
            <person name="Dear P.H."/>
            <person name="Noegel A.A."/>
            <person name="Barrell B."/>
            <person name="Kuspa A."/>
        </authorList>
    </citation>
    <scope>NUCLEOTIDE SEQUENCE [LARGE SCALE GENOMIC DNA]</scope>
    <source>
        <strain evidence="3 4">AX4</strain>
    </source>
</reference>
<accession>Q54F14</accession>
<dbReference type="InterPro" id="IPR040405">
    <property type="entry name" value="DDB_G0275255-like"/>
</dbReference>
<dbReference type="HOGENOM" id="CLU_938208_0_0_1"/>
<dbReference type="PANTHER" id="PTHR34411:SF1">
    <property type="entry name" value="DUF6748 DOMAIN-CONTAINING PROTEIN"/>
    <property type="match status" value="1"/>
</dbReference>
<dbReference type="InterPro" id="IPR046636">
    <property type="entry name" value="DUF6748"/>
</dbReference>
<organism evidence="3 4">
    <name type="scientific">Dictyostelium discoideum</name>
    <name type="common">Social amoeba</name>
    <dbReference type="NCBI Taxonomy" id="44689"/>
    <lineage>
        <taxon>Eukaryota</taxon>
        <taxon>Amoebozoa</taxon>
        <taxon>Evosea</taxon>
        <taxon>Eumycetozoa</taxon>
        <taxon>Dictyostelia</taxon>
        <taxon>Dictyosteliales</taxon>
        <taxon>Dictyosteliaceae</taxon>
        <taxon>Dictyostelium</taxon>
    </lineage>
</organism>
<comment type="caution">
    <text evidence="3">The sequence shown here is derived from an EMBL/GenBank/DDBJ whole genome shotgun (WGS) entry which is preliminary data.</text>
</comment>
<dbReference type="VEuPathDB" id="AmoebaDB:DDB_G0291169"/>
<evidence type="ECO:0000313" key="3">
    <source>
        <dbReference type="EMBL" id="EAL61868.1"/>
    </source>
</evidence>
<dbReference type="InParanoid" id="Q54F14"/>
<dbReference type="EMBL" id="AAFI02000175">
    <property type="protein sequence ID" value="EAL61868.1"/>
    <property type="molecule type" value="Genomic_DNA"/>
</dbReference>
<evidence type="ECO:0000259" key="2">
    <source>
        <dbReference type="Pfam" id="PF20533"/>
    </source>
</evidence>
<dbReference type="PaxDb" id="44689-DDB0189291"/>